<dbReference type="EMBL" id="GGEC01065768">
    <property type="protein sequence ID" value="MBX46252.1"/>
    <property type="molecule type" value="Transcribed_RNA"/>
</dbReference>
<reference evidence="1" key="1">
    <citation type="submission" date="2018-02" db="EMBL/GenBank/DDBJ databases">
        <title>Rhizophora mucronata_Transcriptome.</title>
        <authorList>
            <person name="Meera S.P."/>
            <person name="Sreeshan A."/>
            <person name="Augustine A."/>
        </authorList>
    </citation>
    <scope>NUCLEOTIDE SEQUENCE</scope>
    <source>
        <tissue evidence="1">Leaf</tissue>
    </source>
</reference>
<name>A0A2P2NUS0_RHIMU</name>
<dbReference type="AlphaFoldDB" id="A0A2P2NUS0"/>
<evidence type="ECO:0000313" key="1">
    <source>
        <dbReference type="EMBL" id="MBX46252.1"/>
    </source>
</evidence>
<protein>
    <submittedName>
        <fullName evidence="1">Uncharacterized protein</fullName>
    </submittedName>
</protein>
<sequence>MHMEVSLCLLSIVWKRRMDFFSLQHVFVQMYTCTVTHSICCLV</sequence>
<proteinExistence type="predicted"/>
<accession>A0A2P2NUS0</accession>
<organism evidence="1">
    <name type="scientific">Rhizophora mucronata</name>
    <name type="common">Asiatic mangrove</name>
    <dbReference type="NCBI Taxonomy" id="61149"/>
    <lineage>
        <taxon>Eukaryota</taxon>
        <taxon>Viridiplantae</taxon>
        <taxon>Streptophyta</taxon>
        <taxon>Embryophyta</taxon>
        <taxon>Tracheophyta</taxon>
        <taxon>Spermatophyta</taxon>
        <taxon>Magnoliopsida</taxon>
        <taxon>eudicotyledons</taxon>
        <taxon>Gunneridae</taxon>
        <taxon>Pentapetalae</taxon>
        <taxon>rosids</taxon>
        <taxon>fabids</taxon>
        <taxon>Malpighiales</taxon>
        <taxon>Rhizophoraceae</taxon>
        <taxon>Rhizophora</taxon>
    </lineage>
</organism>